<dbReference type="AlphaFoldDB" id="A0A197JC98"/>
<dbReference type="Pfam" id="PF20147">
    <property type="entry name" value="Crinkler"/>
    <property type="match status" value="1"/>
</dbReference>
<keyword evidence="3" id="KW-0964">Secreted</keyword>
<sequence>MADNPLALLCLVEGQPTSKAFSVRPTSENTVADLKTLIKAEMINAFSDVDANMLTIWHVFISNDNLHSAITVDALHDKAELDNPRTRLSEVFPGALPEETIHIMVQQPKRPSGNAVIPARGSPSLFDHLLDEPRRGAQRTGDLKADIKRVTDKFFAPGSDVATFLDRFVRGLENLPLTTGSVPGLPWIRLRNKGNPPSTRPSLLFLGLPDPSSNDTQSRYPTSEAILQLIASSTNTNNIVPIFGVIGCGLTRGMIELLSRRWGFYFNAAGDDLGSADVTTLIDYVGRCLDKDREANTQHARTITYLLLLARLKIFQYCLTIPGSYQTFTSARWTILQTCAHVFKRDVFYQLFWSLHRLLPVNLTTLTETDLEKTTQEEFQVTIDLLVEHGIQGGRPSFTARDKLLVVYDEAQILGTIASGRFKSMWMDPEAEEPGRPLLSPILWGFRNISRHGLTLITCGTDLSIYTPDWAPSYGSFTKPNGSLTGKLDGFDYMEFPRFTDLDSIKAYVAGMRELLPTEDAKQGLDRLLRPEALQAITERLVGRFHIAVVTIEKIIAKGDPDAWQDAVDDTEERLASYERCEMQGNLCHEIVRSERRCRKNPSAFKKFRTLEEVLRLLLFQSYMFGANKLVLQDAVPELMEHALGSIKIIDGVARTVLDEPFVLKAAENYFKEQDTDFMEIMEWWIQQSNKAQAHIYAWGLMMMNALTEAFKTRALCDWPNDPSVLSQCAKLAGIAEIVGLDEQGRQRGISYEHISMEDFMEAHARQGSRHDGRVVPPFFFPKAKPSGPDIVFYIQINDKLFPVFVQLKLRQILDEKNAQSGLKTASTEFVMQHAADLSKYCPTDKTCINMVISYPVKVTARLIPRPDPDFKDLKEVVIKVDETNFGAIFPQSHVEFLDRTKTRLKWQAEQSSKRKAL</sequence>
<dbReference type="InterPro" id="IPR045379">
    <property type="entry name" value="Crinkler_N"/>
</dbReference>
<evidence type="ECO:0000313" key="6">
    <source>
        <dbReference type="Proteomes" id="UP000078512"/>
    </source>
</evidence>
<dbReference type="GO" id="GO:0005576">
    <property type="term" value="C:extracellular region"/>
    <property type="evidence" value="ECO:0007669"/>
    <property type="project" value="UniProtKB-SubCell"/>
</dbReference>
<comment type="subcellular location">
    <subcellularLocation>
        <location evidence="1">Host cell</location>
    </subcellularLocation>
    <subcellularLocation>
        <location evidence="2">Secreted</location>
    </subcellularLocation>
</comment>
<evidence type="ECO:0000256" key="3">
    <source>
        <dbReference type="ARBA" id="ARBA00022525"/>
    </source>
</evidence>
<feature type="domain" description="Crinkler effector protein N-terminal" evidence="4">
    <location>
        <begin position="6"/>
        <end position="106"/>
    </location>
</feature>
<gene>
    <name evidence="5" type="ORF">K457DRAFT_37009</name>
</gene>
<evidence type="ECO:0000313" key="5">
    <source>
        <dbReference type="EMBL" id="OAQ22730.1"/>
    </source>
</evidence>
<proteinExistence type="predicted"/>
<dbReference type="EMBL" id="KV442145">
    <property type="protein sequence ID" value="OAQ22730.1"/>
    <property type="molecule type" value="Genomic_DNA"/>
</dbReference>
<evidence type="ECO:0000256" key="2">
    <source>
        <dbReference type="ARBA" id="ARBA00004613"/>
    </source>
</evidence>
<name>A0A197JC98_9FUNG</name>
<evidence type="ECO:0000259" key="4">
    <source>
        <dbReference type="Pfam" id="PF20147"/>
    </source>
</evidence>
<dbReference type="GO" id="GO:0043657">
    <property type="term" value="C:host cell"/>
    <property type="evidence" value="ECO:0007669"/>
    <property type="project" value="UniProtKB-SubCell"/>
</dbReference>
<evidence type="ECO:0000256" key="1">
    <source>
        <dbReference type="ARBA" id="ARBA00004340"/>
    </source>
</evidence>
<dbReference type="OrthoDB" id="2393824at2759"/>
<keyword evidence="6" id="KW-1185">Reference proteome</keyword>
<dbReference type="Proteomes" id="UP000078512">
    <property type="component" value="Unassembled WGS sequence"/>
</dbReference>
<protein>
    <recommendedName>
        <fullName evidence="4">Crinkler effector protein N-terminal domain-containing protein</fullName>
    </recommendedName>
</protein>
<accession>A0A197JC98</accession>
<reference evidence="5 6" key="1">
    <citation type="submission" date="2016-05" db="EMBL/GenBank/DDBJ databases">
        <title>Genome sequencing reveals origins of a unique bacterial endosymbiosis in the earliest lineages of terrestrial Fungi.</title>
        <authorList>
            <consortium name="DOE Joint Genome Institute"/>
            <person name="Uehling J."/>
            <person name="Gryganskyi A."/>
            <person name="Hameed K."/>
            <person name="Tschaplinski T."/>
            <person name="Misztal P."/>
            <person name="Wu S."/>
            <person name="Desiro A."/>
            <person name="Vande Pol N."/>
            <person name="Du Z.-Y."/>
            <person name="Zienkiewicz A."/>
            <person name="Zienkiewicz K."/>
            <person name="Morin E."/>
            <person name="Tisserant E."/>
            <person name="Splivallo R."/>
            <person name="Hainaut M."/>
            <person name="Henrissat B."/>
            <person name="Ohm R."/>
            <person name="Kuo A."/>
            <person name="Yan J."/>
            <person name="Lipzen A."/>
            <person name="Nolan M."/>
            <person name="Labutti K."/>
            <person name="Barry K."/>
            <person name="Goldstein A."/>
            <person name="Labbe J."/>
            <person name="Schadt C."/>
            <person name="Tuskan G."/>
            <person name="Grigoriev I."/>
            <person name="Martin F."/>
            <person name="Vilgalys R."/>
            <person name="Bonito G."/>
        </authorList>
    </citation>
    <scope>NUCLEOTIDE SEQUENCE [LARGE SCALE GENOMIC DNA]</scope>
    <source>
        <strain evidence="5 6">AG-77</strain>
    </source>
</reference>
<organism evidence="5 6">
    <name type="scientific">Linnemannia elongata AG-77</name>
    <dbReference type="NCBI Taxonomy" id="1314771"/>
    <lineage>
        <taxon>Eukaryota</taxon>
        <taxon>Fungi</taxon>
        <taxon>Fungi incertae sedis</taxon>
        <taxon>Mucoromycota</taxon>
        <taxon>Mortierellomycotina</taxon>
        <taxon>Mortierellomycetes</taxon>
        <taxon>Mortierellales</taxon>
        <taxon>Mortierellaceae</taxon>
        <taxon>Linnemannia</taxon>
    </lineage>
</organism>